<keyword evidence="8" id="KW-0408">Iron</keyword>
<dbReference type="AlphaFoldDB" id="A0A974SM40"/>
<evidence type="ECO:0000256" key="9">
    <source>
        <dbReference type="ARBA" id="ARBA00023065"/>
    </source>
</evidence>
<dbReference type="Pfam" id="PF07715">
    <property type="entry name" value="Plug"/>
    <property type="match status" value="1"/>
</dbReference>
<evidence type="ECO:0000256" key="3">
    <source>
        <dbReference type="ARBA" id="ARBA00022448"/>
    </source>
</evidence>
<dbReference type="RefSeq" id="WP_203385634.1">
    <property type="nucleotide sequence ID" value="NZ_CP064781.1"/>
</dbReference>
<evidence type="ECO:0000256" key="1">
    <source>
        <dbReference type="ARBA" id="ARBA00004571"/>
    </source>
</evidence>
<keyword evidence="5" id="KW-0410">Iron transport</keyword>
<dbReference type="GO" id="GO:0038023">
    <property type="term" value="F:signaling receptor activity"/>
    <property type="evidence" value="ECO:0007669"/>
    <property type="project" value="InterPro"/>
</dbReference>
<dbReference type="Pfam" id="PF00593">
    <property type="entry name" value="TonB_dep_Rec_b-barrel"/>
    <property type="match status" value="1"/>
</dbReference>
<evidence type="ECO:0000256" key="11">
    <source>
        <dbReference type="ARBA" id="ARBA00023136"/>
    </source>
</evidence>
<keyword evidence="11 14" id="KW-0472">Membrane</keyword>
<proteinExistence type="inferred from homology"/>
<dbReference type="InterPro" id="IPR010917">
    <property type="entry name" value="TonB_rcpt_CS"/>
</dbReference>
<dbReference type="Proteomes" id="UP000663444">
    <property type="component" value="Chromosome"/>
</dbReference>
<evidence type="ECO:0000256" key="12">
    <source>
        <dbReference type="ARBA" id="ARBA00023170"/>
    </source>
</evidence>
<feature type="chain" id="PRO_5037286448" evidence="17">
    <location>
        <begin position="26"/>
        <end position="700"/>
    </location>
</feature>
<dbReference type="InterPro" id="IPR010105">
    <property type="entry name" value="TonB_sidphr_rcpt"/>
</dbReference>
<keyword evidence="9" id="KW-0406">Ion transport</keyword>
<organism evidence="20 21">
    <name type="scientific">Azospira restricta</name>
    <dbReference type="NCBI Taxonomy" id="404405"/>
    <lineage>
        <taxon>Bacteria</taxon>
        <taxon>Pseudomonadati</taxon>
        <taxon>Pseudomonadota</taxon>
        <taxon>Betaproteobacteria</taxon>
        <taxon>Rhodocyclales</taxon>
        <taxon>Rhodocyclaceae</taxon>
        <taxon>Azospira</taxon>
    </lineage>
</organism>
<feature type="short sequence motif" description="TonB C-terminal box" evidence="15">
    <location>
        <begin position="683"/>
        <end position="700"/>
    </location>
</feature>
<evidence type="ECO:0000256" key="7">
    <source>
        <dbReference type="ARBA" id="ARBA00022729"/>
    </source>
</evidence>
<reference evidence="20" key="1">
    <citation type="submission" date="2020-11" db="EMBL/GenBank/DDBJ databases">
        <title>Azospira restricta DSM 18626 genome sequence.</title>
        <authorList>
            <person name="Moe W.M."/>
        </authorList>
    </citation>
    <scope>NUCLEOTIDE SEQUENCE</scope>
    <source>
        <strain evidence="20">DSM 18626</strain>
    </source>
</reference>
<dbReference type="GO" id="GO:0015344">
    <property type="term" value="F:siderophore uptake transmembrane transporter activity"/>
    <property type="evidence" value="ECO:0007669"/>
    <property type="project" value="TreeGrafter"/>
</dbReference>
<evidence type="ECO:0000256" key="13">
    <source>
        <dbReference type="ARBA" id="ARBA00023237"/>
    </source>
</evidence>
<evidence type="ECO:0000256" key="2">
    <source>
        <dbReference type="ARBA" id="ARBA00009810"/>
    </source>
</evidence>
<dbReference type="PROSITE" id="PS52016">
    <property type="entry name" value="TONB_DEPENDENT_REC_3"/>
    <property type="match status" value="1"/>
</dbReference>
<evidence type="ECO:0000256" key="10">
    <source>
        <dbReference type="ARBA" id="ARBA00023077"/>
    </source>
</evidence>
<evidence type="ECO:0000256" key="4">
    <source>
        <dbReference type="ARBA" id="ARBA00022452"/>
    </source>
</evidence>
<evidence type="ECO:0000256" key="17">
    <source>
        <dbReference type="SAM" id="SignalP"/>
    </source>
</evidence>
<dbReference type="NCBIfam" id="TIGR01783">
    <property type="entry name" value="TonB-siderophor"/>
    <property type="match status" value="1"/>
</dbReference>
<dbReference type="PANTHER" id="PTHR32552">
    <property type="entry name" value="FERRICHROME IRON RECEPTOR-RELATED"/>
    <property type="match status" value="1"/>
</dbReference>
<feature type="domain" description="TonB-dependent receptor-like beta-barrel" evidence="18">
    <location>
        <begin position="230"/>
        <end position="667"/>
    </location>
</feature>
<dbReference type="GO" id="GO:0015891">
    <property type="term" value="P:siderophore transport"/>
    <property type="evidence" value="ECO:0007669"/>
    <property type="project" value="InterPro"/>
</dbReference>
<keyword evidence="12 20" id="KW-0675">Receptor</keyword>
<dbReference type="InterPro" id="IPR036942">
    <property type="entry name" value="Beta-barrel_TonB_sf"/>
</dbReference>
<sequence length="700" mass="76642">MRQKSKPFKFAATSLAALLSTAAAAQQAERLLSPVQVQAAPELEVYQAVTASSATKIQAPLRDVPQTVNVVTDRLIEDQAAHSLQDTLRNVPGVSFHIGDGQRDQFYIRGFEALGDLFIDGLRDDAMYYRDLANIERVEVVKGPAAVLYGRGSSGGIINRISKKPSATPVREAELTVGSFGQKRLALDVGDRLGDAAQFRVVGAVEDADSFRDQGFLKRNLIAPSLALALSPDTRLLFQVEQLNDRRVTDMGIPAYRGKPANVSRKTYYGTNNADRDDYSDADVTSGRIKLDHRISDSLSLSNHFGTYRYRLDRQNTFGQTVNNNTGVVSLFHGAVDRDDQGWFNQLELTQRLATGSVGHQLLYGVEIGKQDKDLQSYNWSVKPTTSVLNPVQPSLSAFGSKVLATDNRTSLDVHSVYVQDLITFTPQWKALLGIRHDTFRQSVNERLSTATDRERTDREWSPRAGVVFQPNGWQSYYLSYSRSFQPSGEVLAFTSAQSQMAPEETSNVEAGVKLDLFGGKASATAAVFELERTDIKTTDPVTKAIIPVGEQRTRGVELTLAGEVAPGWQLSAGYAYLDAVITKSIGLSNGIAIDGKRAALTPMHSANLWLMKDLGHGFRLGGGLNYADDRYAAPDNLVTLDGYVTADAALIYQAKAYDLALNVKNIADKHYFVSGHGASNNLNMPGAPRSVELTARFRF</sequence>
<comment type="similarity">
    <text evidence="2 14 16">Belongs to the TonB-dependent receptor family.</text>
</comment>
<evidence type="ECO:0000256" key="15">
    <source>
        <dbReference type="PROSITE-ProRule" id="PRU10144"/>
    </source>
</evidence>
<keyword evidence="3 14" id="KW-0813">Transport</keyword>
<comment type="subcellular location">
    <subcellularLocation>
        <location evidence="1 14">Cell outer membrane</location>
        <topology evidence="1 14">Multi-pass membrane protein</topology>
    </subcellularLocation>
</comment>
<name>A0A974SM40_9RHOO</name>
<protein>
    <submittedName>
        <fullName evidence="20">TonB-dependent siderophore receptor</fullName>
    </submittedName>
</protein>
<dbReference type="GO" id="GO:0009279">
    <property type="term" value="C:cell outer membrane"/>
    <property type="evidence" value="ECO:0007669"/>
    <property type="project" value="UniProtKB-SubCell"/>
</dbReference>
<dbReference type="CDD" id="cd01347">
    <property type="entry name" value="ligand_gated_channel"/>
    <property type="match status" value="1"/>
</dbReference>
<keyword evidence="7 17" id="KW-0732">Signal</keyword>
<evidence type="ECO:0000256" key="14">
    <source>
        <dbReference type="PROSITE-ProRule" id="PRU01360"/>
    </source>
</evidence>
<keyword evidence="13 14" id="KW-0998">Cell outer membrane</keyword>
<keyword evidence="21" id="KW-1185">Reference proteome</keyword>
<dbReference type="InterPro" id="IPR000531">
    <property type="entry name" value="Beta-barrel_TonB"/>
</dbReference>
<dbReference type="Gene3D" id="2.40.170.20">
    <property type="entry name" value="TonB-dependent receptor, beta-barrel domain"/>
    <property type="match status" value="1"/>
</dbReference>
<evidence type="ECO:0000313" key="20">
    <source>
        <dbReference type="EMBL" id="QRJ62107.1"/>
    </source>
</evidence>
<feature type="domain" description="TonB-dependent receptor plug" evidence="19">
    <location>
        <begin position="61"/>
        <end position="157"/>
    </location>
</feature>
<keyword evidence="4 14" id="KW-1134">Transmembrane beta strand</keyword>
<evidence type="ECO:0000259" key="19">
    <source>
        <dbReference type="Pfam" id="PF07715"/>
    </source>
</evidence>
<evidence type="ECO:0000256" key="6">
    <source>
        <dbReference type="ARBA" id="ARBA00022692"/>
    </source>
</evidence>
<evidence type="ECO:0000256" key="5">
    <source>
        <dbReference type="ARBA" id="ARBA00022496"/>
    </source>
</evidence>
<evidence type="ECO:0000259" key="18">
    <source>
        <dbReference type="Pfam" id="PF00593"/>
    </source>
</evidence>
<dbReference type="SUPFAM" id="SSF56935">
    <property type="entry name" value="Porins"/>
    <property type="match status" value="1"/>
</dbReference>
<dbReference type="EMBL" id="CP064781">
    <property type="protein sequence ID" value="QRJ62107.1"/>
    <property type="molecule type" value="Genomic_DNA"/>
</dbReference>
<evidence type="ECO:0000256" key="8">
    <source>
        <dbReference type="ARBA" id="ARBA00023004"/>
    </source>
</evidence>
<evidence type="ECO:0000256" key="16">
    <source>
        <dbReference type="RuleBase" id="RU003357"/>
    </source>
</evidence>
<evidence type="ECO:0000313" key="21">
    <source>
        <dbReference type="Proteomes" id="UP000663444"/>
    </source>
</evidence>
<dbReference type="FunFam" id="2.170.130.10:FF:000001">
    <property type="entry name" value="Catecholate siderophore TonB-dependent receptor"/>
    <property type="match status" value="1"/>
</dbReference>
<dbReference type="PROSITE" id="PS01156">
    <property type="entry name" value="TONB_DEPENDENT_REC_2"/>
    <property type="match status" value="1"/>
</dbReference>
<dbReference type="InterPro" id="IPR012910">
    <property type="entry name" value="Plug_dom"/>
</dbReference>
<dbReference type="PANTHER" id="PTHR32552:SF68">
    <property type="entry name" value="FERRICHROME OUTER MEMBRANE TRANSPORTER_PHAGE RECEPTOR"/>
    <property type="match status" value="1"/>
</dbReference>
<accession>A0A974SM40</accession>
<dbReference type="InterPro" id="IPR037066">
    <property type="entry name" value="Plug_dom_sf"/>
</dbReference>
<keyword evidence="6 14" id="KW-0812">Transmembrane</keyword>
<dbReference type="InterPro" id="IPR039426">
    <property type="entry name" value="TonB-dep_rcpt-like"/>
</dbReference>
<dbReference type="Gene3D" id="2.170.130.10">
    <property type="entry name" value="TonB-dependent receptor, plug domain"/>
    <property type="match status" value="1"/>
</dbReference>
<dbReference type="KEGG" id="ares:IWH25_09805"/>
<keyword evidence="10 16" id="KW-0798">TonB box</keyword>
<feature type="signal peptide" evidence="17">
    <location>
        <begin position="1"/>
        <end position="25"/>
    </location>
</feature>
<gene>
    <name evidence="20" type="ORF">IWH25_09805</name>
</gene>